<gene>
    <name evidence="2" type="ORF">MKZ38_000380</name>
</gene>
<proteinExistence type="predicted"/>
<feature type="region of interest" description="Disordered" evidence="1">
    <location>
        <begin position="176"/>
        <end position="205"/>
    </location>
</feature>
<dbReference type="EMBL" id="JAKWBI020000109">
    <property type="protein sequence ID" value="KAJ2902550.1"/>
    <property type="molecule type" value="Genomic_DNA"/>
</dbReference>
<comment type="caution">
    <text evidence="2">The sequence shown here is derived from an EMBL/GenBank/DDBJ whole genome shotgun (WGS) entry which is preliminary data.</text>
</comment>
<dbReference type="AlphaFoldDB" id="A0AAD5WUM6"/>
<sequence>MAATWRTTWASIDSLMTGPRRYNDAAKGPRVLSERLSSGTLLPLDSVLFISTTDTDTGISSGINIDSRTYHSPQAKEISICPKMDIWLQVIAISLKALGPRRVALSCDRRRVRGGTPGLRSTALPEKGFVFHGKGELLAGLEDMNSLGMNRKGDNKAHMRRTKADTMETSLFRRQEKQLETPPRSTAVGQPARPASYSPERSPQGVPLKVKAPFTLRMCSIELVGIWANFESLDINHLDQFEMTELS</sequence>
<accession>A0AAD5WUM6</accession>
<reference evidence="2" key="1">
    <citation type="submission" date="2022-07" db="EMBL/GenBank/DDBJ databases">
        <title>Draft genome sequence of Zalerion maritima ATCC 34329, a (micro)plastics degrading marine fungus.</title>
        <authorList>
            <person name="Paco A."/>
            <person name="Goncalves M.F.M."/>
            <person name="Rocha-Santos T.A.P."/>
            <person name="Alves A."/>
        </authorList>
    </citation>
    <scope>NUCLEOTIDE SEQUENCE</scope>
    <source>
        <strain evidence="2">ATCC 34329</strain>
    </source>
</reference>
<evidence type="ECO:0000313" key="2">
    <source>
        <dbReference type="EMBL" id="KAJ2902550.1"/>
    </source>
</evidence>
<dbReference type="Proteomes" id="UP001201980">
    <property type="component" value="Unassembled WGS sequence"/>
</dbReference>
<evidence type="ECO:0000313" key="3">
    <source>
        <dbReference type="Proteomes" id="UP001201980"/>
    </source>
</evidence>
<name>A0AAD5WUM6_9PEZI</name>
<protein>
    <submittedName>
        <fullName evidence="2">Uncharacterized protein</fullName>
    </submittedName>
</protein>
<evidence type="ECO:0000256" key="1">
    <source>
        <dbReference type="SAM" id="MobiDB-lite"/>
    </source>
</evidence>
<keyword evidence="3" id="KW-1185">Reference proteome</keyword>
<organism evidence="2 3">
    <name type="scientific">Zalerion maritima</name>
    <dbReference type="NCBI Taxonomy" id="339359"/>
    <lineage>
        <taxon>Eukaryota</taxon>
        <taxon>Fungi</taxon>
        <taxon>Dikarya</taxon>
        <taxon>Ascomycota</taxon>
        <taxon>Pezizomycotina</taxon>
        <taxon>Sordariomycetes</taxon>
        <taxon>Lulworthiomycetidae</taxon>
        <taxon>Lulworthiales</taxon>
        <taxon>Lulworthiaceae</taxon>
        <taxon>Zalerion</taxon>
    </lineage>
</organism>